<dbReference type="EMBL" id="PVZG01000015">
    <property type="protein sequence ID" value="PRY23334.1"/>
    <property type="molecule type" value="Genomic_DNA"/>
</dbReference>
<dbReference type="Proteomes" id="UP000239209">
    <property type="component" value="Unassembled WGS sequence"/>
</dbReference>
<organism evidence="1 2">
    <name type="scientific">Pseudosporangium ferrugineum</name>
    <dbReference type="NCBI Taxonomy" id="439699"/>
    <lineage>
        <taxon>Bacteria</taxon>
        <taxon>Bacillati</taxon>
        <taxon>Actinomycetota</taxon>
        <taxon>Actinomycetes</taxon>
        <taxon>Micromonosporales</taxon>
        <taxon>Micromonosporaceae</taxon>
        <taxon>Pseudosporangium</taxon>
    </lineage>
</organism>
<evidence type="ECO:0000313" key="1">
    <source>
        <dbReference type="EMBL" id="PRY23334.1"/>
    </source>
</evidence>
<accession>A0A2T0RQ61</accession>
<name>A0A2T0RQ61_9ACTN</name>
<dbReference type="AlphaFoldDB" id="A0A2T0RQ61"/>
<proteinExistence type="predicted"/>
<sequence length="504" mass="52905">MAILSGVNEVVFPRGADGRRSSSDLGREVVADALRAADPAAADAASAERDWRTGYLRHFRALVEAGDGYAVAEAGLASVRARMRVDRDDAGDAPLTGIFAADSRAPGTVTAAGPGADSRPPGTVTVVGSGADSRPLGTVTVAGGEKPERELTVPYRGELLRGDALHRQLDAWVAAGTIEESCAEMVRAVAAEPGWLDLSDQRLVVLGAGSEMGPLPAVLGWGGTVLGVDLPRPDLWARIAATARRGAGTLLAPGTSVETAGADLLTGLPEVARWLLGVEGRLVLGNYVYAPGAAYARLSAAVDALCTHVIEARPDTALAFLATPTDVFAVPGDVVTQATERYRHRSRRARLGHLLSAERLLTPNYPPGANPGIADSLVPQQGPNYALAKRIQRWRASAARRAGTTVSFSVAPPTRTRSVTANRLLAAAYAGAHLFDVEIFEPATSNKLMAALLVHQLRNPRPAAAEAWRDEARGAAHGGFWRTPYQPRSVLGLAALRGLPTTLR</sequence>
<comment type="caution">
    <text evidence="1">The sequence shown here is derived from an EMBL/GenBank/DDBJ whole genome shotgun (WGS) entry which is preliminary data.</text>
</comment>
<protein>
    <submittedName>
        <fullName evidence="1">Uncharacterized protein</fullName>
    </submittedName>
</protein>
<evidence type="ECO:0000313" key="2">
    <source>
        <dbReference type="Proteomes" id="UP000239209"/>
    </source>
</evidence>
<keyword evidence="2" id="KW-1185">Reference proteome</keyword>
<gene>
    <name evidence="1" type="ORF">CLV70_11561</name>
</gene>
<reference evidence="1 2" key="1">
    <citation type="submission" date="2018-03" db="EMBL/GenBank/DDBJ databases">
        <title>Genomic Encyclopedia of Archaeal and Bacterial Type Strains, Phase II (KMG-II): from individual species to whole genera.</title>
        <authorList>
            <person name="Goeker M."/>
        </authorList>
    </citation>
    <scope>NUCLEOTIDE SEQUENCE [LARGE SCALE GENOMIC DNA]</scope>
    <source>
        <strain evidence="1 2">DSM 45348</strain>
    </source>
</reference>